<dbReference type="Gene3D" id="4.10.240.10">
    <property type="entry name" value="Zn(2)-C6 fungal-type DNA-binding domain"/>
    <property type="match status" value="1"/>
</dbReference>
<proteinExistence type="predicted"/>
<feature type="region of interest" description="Disordered" evidence="3">
    <location>
        <begin position="1"/>
        <end position="40"/>
    </location>
</feature>
<dbReference type="InterPro" id="IPR050987">
    <property type="entry name" value="AtrR-like"/>
</dbReference>
<dbReference type="SUPFAM" id="SSF57701">
    <property type="entry name" value="Zn2/Cys6 DNA-binding domain"/>
    <property type="match status" value="1"/>
</dbReference>
<organism evidence="5 6">
    <name type="scientific">Pleurostoma richardsiae</name>
    <dbReference type="NCBI Taxonomy" id="41990"/>
    <lineage>
        <taxon>Eukaryota</taxon>
        <taxon>Fungi</taxon>
        <taxon>Dikarya</taxon>
        <taxon>Ascomycota</taxon>
        <taxon>Pezizomycotina</taxon>
        <taxon>Sordariomycetes</taxon>
        <taxon>Sordariomycetidae</taxon>
        <taxon>Calosphaeriales</taxon>
        <taxon>Pleurostomataceae</taxon>
        <taxon>Pleurostoma</taxon>
    </lineage>
</organism>
<dbReference type="SMART" id="SM00066">
    <property type="entry name" value="GAL4"/>
    <property type="match status" value="1"/>
</dbReference>
<dbReference type="PANTHER" id="PTHR46910:SF4">
    <property type="entry name" value="ZN(2)-C6 FUNGAL-TYPE DOMAIN-CONTAINING PROTEIN"/>
    <property type="match status" value="1"/>
</dbReference>
<evidence type="ECO:0000313" key="5">
    <source>
        <dbReference type="EMBL" id="KAJ9136584.1"/>
    </source>
</evidence>
<protein>
    <submittedName>
        <fullName evidence="5">Transcriptional activator protein acu-15</fullName>
    </submittedName>
</protein>
<gene>
    <name evidence="5" type="ORF">NKR23_g9696</name>
</gene>
<dbReference type="InterPro" id="IPR036864">
    <property type="entry name" value="Zn2-C6_fun-type_DNA-bd_sf"/>
</dbReference>
<dbReference type="InterPro" id="IPR007219">
    <property type="entry name" value="XnlR_reg_dom"/>
</dbReference>
<name>A0AA38RGI6_9PEZI</name>
<feature type="compositionally biased region" description="Low complexity" evidence="3">
    <location>
        <begin position="20"/>
        <end position="31"/>
    </location>
</feature>
<dbReference type="EMBL" id="JANBVO010000039">
    <property type="protein sequence ID" value="KAJ9136584.1"/>
    <property type="molecule type" value="Genomic_DNA"/>
</dbReference>
<accession>A0AA38RGI6</accession>
<sequence length="921" mass="101204">MPPPLAGRPLKRPGEETEESPAGPGDGPSSPKLKIPRVERTEDFSTIVKNKLHSYTRTGQACDRCKVRKIRCDALPEGCSHCTSQSLECYVTDRVTGRTERRGYLQELEREKRDMLAHIRELEKLLDNNGVQVAPWQWSAFSQVYPPGMMFDAVGNPVNDPTSKDGWSQIGSVWVKNSKMQKPSAPAQSLSSNPLLDTRPTDSHLGVMADNAPLSSIKGTQLSILGMTIDITSFDAPDMDEPPLGAQITSPIYNKSVQAFLNSTMGVNPRLDDVPLPSRSDAFTYAEWYFLMILPFVPVLHKPSFMKLLTRIYDDPSFKPSAAELIIVNMVFATIYFQYGVRNREEPEKQAHLNDLSNKHYHWCLGRFYDLTSDSSLATVQALALIVVHTRAFPKPGCGSLVATFAFNKAIELGFHRSMRRPEDGVTLEDELRKRAWWTILLILVSLHGRLGRPMPITVAEFDCEFPVVVPDDYLTEQGISDPSKIGQSPFISGLYGFRIIPAYLELFTTMYSVRRDPSKYIDMVHSLEAKHREWQQGLPDDLRVETCRPGMQIFALYTKAFSLEFELCLRHPSVCLTSDQAFCAENFRRCEDAARQLLYVVDKLFRLKSLDTTWYQMSVYVAAAFSLLVSHWKRRFEITPAEVALLRTEMEMWLTIISEMGRLLGSGSPIPSQISAIIQRTIAWIEHDMRRKTEASQVSRQQPQLMPEPVKHESFTETPEQLPEMRSATPTVNNGNPAGGSGIQTSTAAGNGAFYENSMPQATAASYSQLAFPDHGGAAPTATNGNGAMAGFDPNDSSAYMYAGPGPANGAEQNPLVAFASQAAQQVSGQVAAGGATEDWSRALVGGGNSWHDWTAAIADSQDRYSANALLTLGGAQQRDGAGAGPGGEMGGNGGVAAGGPVGQWPMLIFHDESGPASGG</sequence>
<evidence type="ECO:0000256" key="1">
    <source>
        <dbReference type="ARBA" id="ARBA00022723"/>
    </source>
</evidence>
<dbReference type="PROSITE" id="PS00463">
    <property type="entry name" value="ZN2_CY6_FUNGAL_1"/>
    <property type="match status" value="1"/>
</dbReference>
<keyword evidence="1" id="KW-0479">Metal-binding</keyword>
<feature type="domain" description="Zn(2)-C6 fungal-type" evidence="4">
    <location>
        <begin position="61"/>
        <end position="91"/>
    </location>
</feature>
<dbReference type="CDD" id="cd00067">
    <property type="entry name" value="GAL4"/>
    <property type="match status" value="1"/>
</dbReference>
<keyword evidence="6" id="KW-1185">Reference proteome</keyword>
<comment type="caution">
    <text evidence="5">The sequence shown here is derived from an EMBL/GenBank/DDBJ whole genome shotgun (WGS) entry which is preliminary data.</text>
</comment>
<dbReference type="GO" id="GO:0006351">
    <property type="term" value="P:DNA-templated transcription"/>
    <property type="evidence" value="ECO:0007669"/>
    <property type="project" value="InterPro"/>
</dbReference>
<dbReference type="CDD" id="cd12148">
    <property type="entry name" value="fungal_TF_MHR"/>
    <property type="match status" value="1"/>
</dbReference>
<evidence type="ECO:0000313" key="6">
    <source>
        <dbReference type="Proteomes" id="UP001174694"/>
    </source>
</evidence>
<dbReference type="AlphaFoldDB" id="A0AA38RGI6"/>
<dbReference type="PROSITE" id="PS50048">
    <property type="entry name" value="ZN2_CY6_FUNGAL_2"/>
    <property type="match status" value="1"/>
</dbReference>
<dbReference type="GO" id="GO:0000981">
    <property type="term" value="F:DNA-binding transcription factor activity, RNA polymerase II-specific"/>
    <property type="evidence" value="ECO:0007669"/>
    <property type="project" value="InterPro"/>
</dbReference>
<evidence type="ECO:0000256" key="2">
    <source>
        <dbReference type="ARBA" id="ARBA00023242"/>
    </source>
</evidence>
<reference evidence="5" key="1">
    <citation type="submission" date="2022-07" db="EMBL/GenBank/DDBJ databases">
        <title>Fungi with potential for degradation of polypropylene.</title>
        <authorList>
            <person name="Gostincar C."/>
        </authorList>
    </citation>
    <scope>NUCLEOTIDE SEQUENCE</scope>
    <source>
        <strain evidence="5">EXF-13308</strain>
    </source>
</reference>
<feature type="region of interest" description="Disordered" evidence="3">
    <location>
        <begin position="694"/>
        <end position="724"/>
    </location>
</feature>
<dbReference type="Pfam" id="PF00172">
    <property type="entry name" value="Zn_clus"/>
    <property type="match status" value="1"/>
</dbReference>
<feature type="compositionally biased region" description="Polar residues" evidence="3">
    <location>
        <begin position="696"/>
        <end position="705"/>
    </location>
</feature>
<keyword evidence="2" id="KW-0539">Nucleus</keyword>
<evidence type="ECO:0000259" key="4">
    <source>
        <dbReference type="PROSITE" id="PS50048"/>
    </source>
</evidence>
<dbReference type="PANTHER" id="PTHR46910">
    <property type="entry name" value="TRANSCRIPTION FACTOR PDR1"/>
    <property type="match status" value="1"/>
</dbReference>
<dbReference type="GO" id="GO:0003677">
    <property type="term" value="F:DNA binding"/>
    <property type="evidence" value="ECO:0007669"/>
    <property type="project" value="InterPro"/>
</dbReference>
<evidence type="ECO:0000256" key="3">
    <source>
        <dbReference type="SAM" id="MobiDB-lite"/>
    </source>
</evidence>
<dbReference type="Proteomes" id="UP001174694">
    <property type="component" value="Unassembled WGS sequence"/>
</dbReference>
<dbReference type="GO" id="GO:0008270">
    <property type="term" value="F:zinc ion binding"/>
    <property type="evidence" value="ECO:0007669"/>
    <property type="project" value="InterPro"/>
</dbReference>
<dbReference type="InterPro" id="IPR001138">
    <property type="entry name" value="Zn2Cys6_DnaBD"/>
</dbReference>
<dbReference type="Pfam" id="PF04082">
    <property type="entry name" value="Fungal_trans"/>
    <property type="match status" value="1"/>
</dbReference>